<proteinExistence type="inferred from homology"/>
<dbReference type="NCBIfam" id="TIGR03930">
    <property type="entry name" value="WXG100_ESAT6"/>
    <property type="match status" value="1"/>
</dbReference>
<keyword evidence="3" id="KW-1185">Reference proteome</keyword>
<organism evidence="2 3">
    <name type="scientific">Kibdelosporangium philippinense</name>
    <dbReference type="NCBI Taxonomy" id="211113"/>
    <lineage>
        <taxon>Bacteria</taxon>
        <taxon>Bacillati</taxon>
        <taxon>Actinomycetota</taxon>
        <taxon>Actinomycetes</taxon>
        <taxon>Pseudonocardiales</taxon>
        <taxon>Pseudonocardiaceae</taxon>
        <taxon>Kibdelosporangium</taxon>
    </lineage>
</organism>
<reference evidence="2 3" key="1">
    <citation type="submission" date="2021-12" db="EMBL/GenBank/DDBJ databases">
        <title>Genome sequence of Kibdelosporangium philippinense ATCC 49844.</title>
        <authorList>
            <person name="Fedorov E.A."/>
            <person name="Omeragic M."/>
            <person name="Shalygina K.F."/>
            <person name="Maclea K.S."/>
        </authorList>
    </citation>
    <scope>NUCLEOTIDE SEQUENCE [LARGE SCALE GENOMIC DNA]</scope>
    <source>
        <strain evidence="2 3">ATCC 49844</strain>
    </source>
</reference>
<evidence type="ECO:0000256" key="1">
    <source>
        <dbReference type="RuleBase" id="RU362001"/>
    </source>
</evidence>
<comment type="caution">
    <text evidence="2">The sequence shown here is derived from an EMBL/GenBank/DDBJ whole genome shotgun (WGS) entry which is preliminary data.</text>
</comment>
<accession>A0ABS8ZGF6</accession>
<dbReference type="InterPro" id="IPR036689">
    <property type="entry name" value="ESAT-6-like_sf"/>
</dbReference>
<comment type="similarity">
    <text evidence="1">Belongs to the WXG100 family.</text>
</comment>
<sequence>MSQSQNTIQQRVEDFTTEKTNIENQINSLRGAWTGEAANRFYSGIDSWLAGFQKSIDALRNMGELMQRNGVVFGNTESDAVRTASSVGTGLEGV</sequence>
<dbReference type="Proteomes" id="UP001521150">
    <property type="component" value="Unassembled WGS sequence"/>
</dbReference>
<dbReference type="Pfam" id="PF06013">
    <property type="entry name" value="WXG100"/>
    <property type="match status" value="1"/>
</dbReference>
<dbReference type="InterPro" id="IPR010310">
    <property type="entry name" value="T7SS_ESAT-6-like"/>
</dbReference>
<dbReference type="SUPFAM" id="SSF140453">
    <property type="entry name" value="EsxAB dimer-like"/>
    <property type="match status" value="1"/>
</dbReference>
<name>A0ABS8ZGF6_9PSEU</name>
<gene>
    <name evidence="2" type="ORF">LWC34_26560</name>
</gene>
<dbReference type="Gene3D" id="1.10.287.1060">
    <property type="entry name" value="ESAT-6-like"/>
    <property type="match status" value="1"/>
</dbReference>
<dbReference type="EMBL" id="JAJVCN010000002">
    <property type="protein sequence ID" value="MCE7006369.1"/>
    <property type="molecule type" value="Genomic_DNA"/>
</dbReference>
<evidence type="ECO:0000313" key="3">
    <source>
        <dbReference type="Proteomes" id="UP001521150"/>
    </source>
</evidence>
<protein>
    <recommendedName>
        <fullName evidence="1">ESAT-6-like protein</fullName>
    </recommendedName>
</protein>
<evidence type="ECO:0000313" key="2">
    <source>
        <dbReference type="EMBL" id="MCE7006369.1"/>
    </source>
</evidence>